<keyword evidence="2" id="KW-0560">Oxidoreductase</keyword>
<evidence type="ECO:0000256" key="1">
    <source>
        <dbReference type="ARBA" id="ARBA00022630"/>
    </source>
</evidence>
<dbReference type="GeneID" id="94840621"/>
<evidence type="ECO:0000256" key="2">
    <source>
        <dbReference type="ARBA" id="ARBA00023002"/>
    </source>
</evidence>
<dbReference type="Pfam" id="PF00724">
    <property type="entry name" value="Oxidored_FMN"/>
    <property type="match status" value="1"/>
</dbReference>
<dbReference type="AlphaFoldDB" id="A0A1J4K495"/>
<proteinExistence type="predicted"/>
<gene>
    <name evidence="4" type="ORF">TRFO_28023</name>
</gene>
<accession>A0A1J4K495</accession>
<keyword evidence="5" id="KW-1185">Reference proteome</keyword>
<comment type="caution">
    <text evidence="4">The sequence shown here is derived from an EMBL/GenBank/DDBJ whole genome shotgun (WGS) entry which is preliminary data.</text>
</comment>
<dbReference type="PANTHER" id="PTHR43656:SF2">
    <property type="entry name" value="BINDING OXIDOREDUCTASE, PUTATIVE (AFU_ORTHOLOGUE AFUA_2G08260)-RELATED"/>
    <property type="match status" value="1"/>
</dbReference>
<dbReference type="InterPro" id="IPR001155">
    <property type="entry name" value="OxRdtase_FMN_N"/>
</dbReference>
<dbReference type="InterPro" id="IPR013785">
    <property type="entry name" value="Aldolase_TIM"/>
</dbReference>
<dbReference type="Gene3D" id="3.20.20.70">
    <property type="entry name" value="Aldolase class I"/>
    <property type="match status" value="1"/>
</dbReference>
<organism evidence="4 5">
    <name type="scientific">Tritrichomonas foetus</name>
    <dbReference type="NCBI Taxonomy" id="1144522"/>
    <lineage>
        <taxon>Eukaryota</taxon>
        <taxon>Metamonada</taxon>
        <taxon>Parabasalia</taxon>
        <taxon>Tritrichomonadida</taxon>
        <taxon>Tritrichomonadidae</taxon>
        <taxon>Tritrichomonas</taxon>
    </lineage>
</organism>
<keyword evidence="1" id="KW-0285">Flavoprotein</keyword>
<dbReference type="GO" id="GO:0016491">
    <property type="term" value="F:oxidoreductase activity"/>
    <property type="evidence" value="ECO:0007669"/>
    <property type="project" value="UniProtKB-KW"/>
</dbReference>
<evidence type="ECO:0000313" key="4">
    <source>
        <dbReference type="EMBL" id="OHT04510.1"/>
    </source>
</evidence>
<dbReference type="PANTHER" id="PTHR43656">
    <property type="entry name" value="BINDING OXIDOREDUCTASE, PUTATIVE (AFU_ORTHOLOGUE AFUA_2G08260)-RELATED"/>
    <property type="match status" value="1"/>
</dbReference>
<dbReference type="InterPro" id="IPR051799">
    <property type="entry name" value="NADH_flavin_oxidoreductase"/>
</dbReference>
<reference evidence="4" key="1">
    <citation type="submission" date="2016-10" db="EMBL/GenBank/DDBJ databases">
        <authorList>
            <person name="Benchimol M."/>
            <person name="Almeida L.G."/>
            <person name="Vasconcelos A.T."/>
            <person name="Perreira-Neves A."/>
            <person name="Rosa I.A."/>
            <person name="Tasca T."/>
            <person name="Bogo M.R."/>
            <person name="de Souza W."/>
        </authorList>
    </citation>
    <scope>NUCLEOTIDE SEQUENCE [LARGE SCALE GENOMIC DNA]</scope>
    <source>
        <strain evidence="4">K</strain>
    </source>
</reference>
<sequence length="383" mass="41977">MSDSIVYTPKKVGRLTVPNRFMRSATWEALADKEGRPTDALIDMLEKLAIGQVGLIVPGAVYVNPKGQNLPGMSGLSNAEHARIWHRSVANMHKHGSKVVFQLIHGGTDVKPELNGFQPVGPTAFNKNQHELTNAEIEEIINDFVNSAKLAHATEADGVQLHCAHGYLLSEFLSPALNRRTDKWGGSPENRCRIVKEIIDATKANVPGDFSISIKMNGNDYIDGGVTPDLAAQYVKLLVNDIDFFEISGGVNASRIIRSKLNEKILTKDVKKEKREELIKSAKESLQGVKFTEMYNLDSLKVIRKAVPNANLALVGGISTLVSMEKVLSDGSVDLISLSRPFLNDPYLALRFKVKTIDKVNCVSCGACILNTEDGVYCHLKGK</sequence>
<feature type="domain" description="NADH:flavin oxidoreductase/NADH oxidase N-terminal" evidence="3">
    <location>
        <begin position="7"/>
        <end position="353"/>
    </location>
</feature>
<name>A0A1J4K495_9EUKA</name>
<evidence type="ECO:0000313" key="5">
    <source>
        <dbReference type="Proteomes" id="UP000179807"/>
    </source>
</evidence>
<dbReference type="EMBL" id="MLAK01000791">
    <property type="protein sequence ID" value="OHT04510.1"/>
    <property type="molecule type" value="Genomic_DNA"/>
</dbReference>
<evidence type="ECO:0000259" key="3">
    <source>
        <dbReference type="Pfam" id="PF00724"/>
    </source>
</evidence>
<protein>
    <submittedName>
        <fullName evidence="4">Oxidoreductase, FAD/FMN-binding family protein</fullName>
    </submittedName>
</protein>
<dbReference type="RefSeq" id="XP_068357646.1">
    <property type="nucleotide sequence ID" value="XM_068505917.1"/>
</dbReference>
<dbReference type="SUPFAM" id="SSF51395">
    <property type="entry name" value="FMN-linked oxidoreductases"/>
    <property type="match status" value="1"/>
</dbReference>
<dbReference type="Proteomes" id="UP000179807">
    <property type="component" value="Unassembled WGS sequence"/>
</dbReference>
<dbReference type="CDD" id="cd02803">
    <property type="entry name" value="OYE_like_FMN_family"/>
    <property type="match status" value="1"/>
</dbReference>
<dbReference type="GO" id="GO:0010181">
    <property type="term" value="F:FMN binding"/>
    <property type="evidence" value="ECO:0007669"/>
    <property type="project" value="InterPro"/>
</dbReference>
<dbReference type="VEuPathDB" id="TrichDB:TRFO_28023"/>
<dbReference type="OrthoDB" id="276546at2759"/>